<evidence type="ECO:0000313" key="4">
    <source>
        <dbReference type="EMBL" id="VEB96693.1"/>
    </source>
</evidence>
<dbReference type="Proteomes" id="UP000274122">
    <property type="component" value="Chromosome"/>
</dbReference>
<evidence type="ECO:0000259" key="3">
    <source>
        <dbReference type="Pfam" id="PF13649"/>
    </source>
</evidence>
<proteinExistence type="predicted"/>
<reference evidence="4 5" key="1">
    <citation type="submission" date="2018-12" db="EMBL/GenBank/DDBJ databases">
        <authorList>
            <consortium name="Pathogen Informatics"/>
        </authorList>
    </citation>
    <scope>NUCLEOTIDE SEQUENCE [LARGE SCALE GENOMIC DNA]</scope>
    <source>
        <strain evidence="4 5">NCTC11466</strain>
    </source>
</reference>
<dbReference type="InterPro" id="IPR041698">
    <property type="entry name" value="Methyltransf_25"/>
</dbReference>
<dbReference type="SUPFAM" id="SSF53335">
    <property type="entry name" value="S-adenosyl-L-methionine-dependent methyltransferases"/>
    <property type="match status" value="1"/>
</dbReference>
<dbReference type="GO" id="GO:0032259">
    <property type="term" value="P:methylation"/>
    <property type="evidence" value="ECO:0007669"/>
    <property type="project" value="UniProtKB-KW"/>
</dbReference>
<dbReference type="PANTHER" id="PTHR43861">
    <property type="entry name" value="TRANS-ACONITATE 2-METHYLTRANSFERASE-RELATED"/>
    <property type="match status" value="1"/>
</dbReference>
<sequence length="251" mass="27872">MTDTKWNTLVTLWDQQQSAYIASREARFEALMDVLALQFKGEFSLLELGCGPGSLTRRLLQRFPAAHVTALDVDPVMLAIARETLSVFGDRVRILSADLVTPDWQKKIIGLRPNAIVSSTALHWLMPDRQHALHGELLALLADNGLFLNADHQRFNAADGNQKAISERHDAQTQQQAWAKGVVDWDGWFSLATEIPEIANLIPARDAIFSGRPVPPPTTLAFQLASLSQAGFSETGTLWQLMDDYLIAGWK</sequence>
<dbReference type="CDD" id="cd02440">
    <property type="entry name" value="AdoMet_MTases"/>
    <property type="match status" value="1"/>
</dbReference>
<keyword evidence="1 4" id="KW-0489">Methyltransferase</keyword>
<dbReference type="PANTHER" id="PTHR43861:SF1">
    <property type="entry name" value="TRANS-ACONITATE 2-METHYLTRANSFERASE"/>
    <property type="match status" value="1"/>
</dbReference>
<protein>
    <submittedName>
        <fullName evidence="4">Trans-aconitate 2-methyltransferase</fullName>
        <ecNumber evidence="4">2.1.1.144</ecNumber>
    </submittedName>
</protein>
<dbReference type="Pfam" id="PF13649">
    <property type="entry name" value="Methyltransf_25"/>
    <property type="match status" value="1"/>
</dbReference>
<keyword evidence="5" id="KW-1185">Reference proteome</keyword>
<dbReference type="EC" id="2.1.1.144" evidence="4"/>
<evidence type="ECO:0000313" key="5">
    <source>
        <dbReference type="Proteomes" id="UP000274122"/>
    </source>
</evidence>
<dbReference type="InterPro" id="IPR029063">
    <property type="entry name" value="SAM-dependent_MTases_sf"/>
</dbReference>
<dbReference type="RefSeq" id="WP_126355868.1">
    <property type="nucleotide sequence ID" value="NZ_LR134201.1"/>
</dbReference>
<dbReference type="AlphaFoldDB" id="A0A447V158"/>
<dbReference type="KEGG" id="clap:NCTC11466_01770"/>
<dbReference type="GO" id="GO:0030798">
    <property type="term" value="F:trans-aconitate 2-methyltransferase activity"/>
    <property type="evidence" value="ECO:0007669"/>
    <property type="project" value="UniProtKB-EC"/>
</dbReference>
<dbReference type="EMBL" id="LR134201">
    <property type="protein sequence ID" value="VEB96693.1"/>
    <property type="molecule type" value="Genomic_DNA"/>
</dbReference>
<feature type="domain" description="Methyltransferase" evidence="3">
    <location>
        <begin position="46"/>
        <end position="145"/>
    </location>
</feature>
<dbReference type="OrthoDB" id="626362at2"/>
<gene>
    <name evidence="4" type="primary">tam_2</name>
    <name evidence="4" type="ORF">NCTC11466_01770</name>
</gene>
<dbReference type="Gene3D" id="3.40.50.150">
    <property type="entry name" value="Vaccinia Virus protein VP39"/>
    <property type="match status" value="1"/>
</dbReference>
<evidence type="ECO:0000256" key="1">
    <source>
        <dbReference type="ARBA" id="ARBA00022603"/>
    </source>
</evidence>
<keyword evidence="2 4" id="KW-0808">Transferase</keyword>
<name>A0A447V158_9ENTR</name>
<evidence type="ECO:0000256" key="2">
    <source>
        <dbReference type="ARBA" id="ARBA00022679"/>
    </source>
</evidence>
<organism evidence="4 5">
    <name type="scientific">Cedecea lapagei</name>
    <dbReference type="NCBI Taxonomy" id="158823"/>
    <lineage>
        <taxon>Bacteria</taxon>
        <taxon>Pseudomonadati</taxon>
        <taxon>Pseudomonadota</taxon>
        <taxon>Gammaproteobacteria</taxon>
        <taxon>Enterobacterales</taxon>
        <taxon>Enterobacteriaceae</taxon>
        <taxon>Cedecea</taxon>
    </lineage>
</organism>
<accession>A0A447V158</accession>